<evidence type="ECO:0000313" key="2">
    <source>
        <dbReference type="Proteomes" id="UP000596742"/>
    </source>
</evidence>
<comment type="caution">
    <text evidence="1">The sequence shown here is derived from an EMBL/GenBank/DDBJ whole genome shotgun (WGS) entry which is preliminary data.</text>
</comment>
<evidence type="ECO:0000313" key="1">
    <source>
        <dbReference type="EMBL" id="VDI63162.1"/>
    </source>
</evidence>
<dbReference type="AlphaFoldDB" id="A0A8B6GFR2"/>
<feature type="non-terminal residue" evidence="1">
    <location>
        <position position="1"/>
    </location>
</feature>
<gene>
    <name evidence="1" type="ORF">MGAL_10B070177</name>
</gene>
<protein>
    <submittedName>
        <fullName evidence="1">Uncharacterized protein</fullName>
    </submittedName>
</protein>
<dbReference type="EMBL" id="UYJE01008347">
    <property type="protein sequence ID" value="VDI63162.1"/>
    <property type="molecule type" value="Genomic_DNA"/>
</dbReference>
<proteinExistence type="predicted"/>
<sequence length="190" mass="22286">KCQDLEKFVAPILDNKGAPIVAIVYTKNISAHIVRSIEIPFREIINYTIKCKINEELETVKQDIVSLRINTGEEYLKEIHERKISTKIVDNLKADLEEQMKNLTKHVDLMKSGLQETIDEHIRDKKNHLTEIKQDIITLRKDMEEKITNEIIKRMENFTKIVNTKLDEKVKNFNNNVEVVQSELRKPYCL</sequence>
<dbReference type="Proteomes" id="UP000596742">
    <property type="component" value="Unassembled WGS sequence"/>
</dbReference>
<name>A0A8B6GFR2_MYTGA</name>
<keyword evidence="2" id="KW-1185">Reference proteome</keyword>
<accession>A0A8B6GFR2</accession>
<dbReference type="OrthoDB" id="6155914at2759"/>
<organism evidence="1 2">
    <name type="scientific">Mytilus galloprovincialis</name>
    <name type="common">Mediterranean mussel</name>
    <dbReference type="NCBI Taxonomy" id="29158"/>
    <lineage>
        <taxon>Eukaryota</taxon>
        <taxon>Metazoa</taxon>
        <taxon>Spiralia</taxon>
        <taxon>Lophotrochozoa</taxon>
        <taxon>Mollusca</taxon>
        <taxon>Bivalvia</taxon>
        <taxon>Autobranchia</taxon>
        <taxon>Pteriomorphia</taxon>
        <taxon>Mytilida</taxon>
        <taxon>Mytiloidea</taxon>
        <taxon>Mytilidae</taxon>
        <taxon>Mytilinae</taxon>
        <taxon>Mytilus</taxon>
    </lineage>
</organism>
<reference evidence="1" key="1">
    <citation type="submission" date="2018-11" db="EMBL/GenBank/DDBJ databases">
        <authorList>
            <person name="Alioto T."/>
            <person name="Alioto T."/>
        </authorList>
    </citation>
    <scope>NUCLEOTIDE SEQUENCE</scope>
</reference>